<dbReference type="Gene3D" id="2.130.10.10">
    <property type="entry name" value="YVTN repeat-like/Quinoprotein amine dehydrogenase"/>
    <property type="match status" value="1"/>
</dbReference>
<keyword evidence="5" id="KW-1185">Reference proteome</keyword>
<feature type="repeat" description="WD" evidence="3">
    <location>
        <begin position="284"/>
        <end position="319"/>
    </location>
</feature>
<dbReference type="EMBL" id="MCGO01000011">
    <property type="protein sequence ID" value="ORY48658.1"/>
    <property type="molecule type" value="Genomic_DNA"/>
</dbReference>
<dbReference type="InterPro" id="IPR019775">
    <property type="entry name" value="WD40_repeat_CS"/>
</dbReference>
<dbReference type="Pfam" id="PF00400">
    <property type="entry name" value="WD40"/>
    <property type="match status" value="1"/>
</dbReference>
<evidence type="ECO:0000256" key="2">
    <source>
        <dbReference type="ARBA" id="ARBA00022737"/>
    </source>
</evidence>
<keyword evidence="2" id="KW-0677">Repeat</keyword>
<comment type="caution">
    <text evidence="4">The sequence shown here is derived from an EMBL/GenBank/DDBJ whole genome shotgun (WGS) entry which is preliminary data.</text>
</comment>
<dbReference type="InterPro" id="IPR015943">
    <property type="entry name" value="WD40/YVTN_repeat-like_dom_sf"/>
</dbReference>
<dbReference type="STRING" id="329046.A0A1Y2CNP9"/>
<protein>
    <submittedName>
        <fullName evidence="4">WD40 repeat-like protein</fullName>
    </submittedName>
</protein>
<evidence type="ECO:0000256" key="1">
    <source>
        <dbReference type="ARBA" id="ARBA00022574"/>
    </source>
</evidence>
<reference evidence="4 5" key="1">
    <citation type="submission" date="2016-07" db="EMBL/GenBank/DDBJ databases">
        <title>Pervasive Adenine N6-methylation of Active Genes in Fungi.</title>
        <authorList>
            <consortium name="DOE Joint Genome Institute"/>
            <person name="Mondo S.J."/>
            <person name="Dannebaum R.O."/>
            <person name="Kuo R.C."/>
            <person name="Labutti K."/>
            <person name="Haridas S."/>
            <person name="Kuo A."/>
            <person name="Salamov A."/>
            <person name="Ahrendt S.R."/>
            <person name="Lipzen A."/>
            <person name="Sullivan W."/>
            <person name="Andreopoulos W.B."/>
            <person name="Clum A."/>
            <person name="Lindquist E."/>
            <person name="Daum C."/>
            <person name="Ramamoorthy G.K."/>
            <person name="Gryganskyi A."/>
            <person name="Culley D."/>
            <person name="Magnuson J.K."/>
            <person name="James T.Y."/>
            <person name="O'Malley M.A."/>
            <person name="Stajich J.E."/>
            <person name="Spatafora J.W."/>
            <person name="Visel A."/>
            <person name="Grigoriev I.V."/>
        </authorList>
    </citation>
    <scope>NUCLEOTIDE SEQUENCE [LARGE SCALE GENOMIC DNA]</scope>
    <source>
        <strain evidence="4 5">JEL800</strain>
    </source>
</reference>
<name>A0A1Y2CNP9_9FUNG</name>
<keyword evidence="1 3" id="KW-0853">WD repeat</keyword>
<dbReference type="PANTHER" id="PTHR19848">
    <property type="entry name" value="WD40 REPEAT PROTEIN"/>
    <property type="match status" value="1"/>
</dbReference>
<proteinExistence type="predicted"/>
<dbReference type="PROSITE" id="PS50294">
    <property type="entry name" value="WD_REPEATS_REGION"/>
    <property type="match status" value="1"/>
</dbReference>
<dbReference type="OrthoDB" id="361494at2759"/>
<evidence type="ECO:0000313" key="5">
    <source>
        <dbReference type="Proteomes" id="UP000193642"/>
    </source>
</evidence>
<dbReference type="PROSITE" id="PS00678">
    <property type="entry name" value="WD_REPEATS_1"/>
    <property type="match status" value="1"/>
</dbReference>
<dbReference type="SUPFAM" id="SSF50978">
    <property type="entry name" value="WD40 repeat-like"/>
    <property type="match status" value="1"/>
</dbReference>
<gene>
    <name evidence="4" type="ORF">BCR33DRAFT_782354</name>
</gene>
<dbReference type="SMART" id="SM00320">
    <property type="entry name" value="WD40"/>
    <property type="match status" value="3"/>
</dbReference>
<evidence type="ECO:0000256" key="3">
    <source>
        <dbReference type="PROSITE-ProRule" id="PRU00221"/>
    </source>
</evidence>
<accession>A0A1Y2CNP9</accession>
<dbReference type="PROSITE" id="PS50082">
    <property type="entry name" value="WD_REPEATS_2"/>
    <property type="match status" value="1"/>
</dbReference>
<dbReference type="InterPro" id="IPR001680">
    <property type="entry name" value="WD40_rpt"/>
</dbReference>
<sequence length="417" mass="46188">MAEILASIKPEHLLPFVPKLTSPYTPETLAAQSTPLIYNFLYNKRVQHSSARKSACWGPWHDDSVTPSLPKTVNEIKGATVWTLSSGDYGSLVGKSEVRLYRASSFECMEACLRIAGGGEDALESNNMRQFDTFFIPKDSGRFLRAFRKRNMLITSWCGDAHAVWNLGEESPFKQPAILLSSQSTPATSVMEISPNDQMVAISYQNGSTYIWNMENSVLGDGRLLQITNVLHPDASTLKPHQKKVVALNFTCAYGSFPTIGIAYPDRINFVDVRSKRHIFSQLFHSHATQLTSMHWNEVDGTTVATGSSDGEIRIWDVRKITNKKAPEPVSTVTLSSEIEKLQFSPHCRELLMATRKDGCVTVLNSMTGKTVFLHQQHLGVPVFSTFWNSDPVHDGIVLSGYNVSAGEESEGVVQGV</sequence>
<organism evidence="4 5">
    <name type="scientific">Rhizoclosmatium globosum</name>
    <dbReference type="NCBI Taxonomy" id="329046"/>
    <lineage>
        <taxon>Eukaryota</taxon>
        <taxon>Fungi</taxon>
        <taxon>Fungi incertae sedis</taxon>
        <taxon>Chytridiomycota</taxon>
        <taxon>Chytridiomycota incertae sedis</taxon>
        <taxon>Chytridiomycetes</taxon>
        <taxon>Chytridiales</taxon>
        <taxon>Chytriomycetaceae</taxon>
        <taxon>Rhizoclosmatium</taxon>
    </lineage>
</organism>
<evidence type="ECO:0000313" key="4">
    <source>
        <dbReference type="EMBL" id="ORY48658.1"/>
    </source>
</evidence>
<dbReference type="AlphaFoldDB" id="A0A1Y2CNP9"/>
<dbReference type="Proteomes" id="UP000193642">
    <property type="component" value="Unassembled WGS sequence"/>
</dbReference>
<dbReference type="PANTHER" id="PTHR19848:SF8">
    <property type="entry name" value="F-BOX AND WD REPEAT DOMAIN CONTAINING 7"/>
    <property type="match status" value="1"/>
</dbReference>
<dbReference type="InterPro" id="IPR036322">
    <property type="entry name" value="WD40_repeat_dom_sf"/>
</dbReference>